<name>M3XH73_LATCH</name>
<dbReference type="Bgee" id="ENSLACG00000022213">
    <property type="expression patterns" value="Expressed in muscle tissue and 5 other cell types or tissues"/>
</dbReference>
<dbReference type="InterPro" id="IPR000477">
    <property type="entry name" value="RT_dom"/>
</dbReference>
<reference evidence="3" key="1">
    <citation type="submission" date="2011-08" db="EMBL/GenBank/DDBJ databases">
        <title>The draft genome of Latimeria chalumnae.</title>
        <authorList>
            <person name="Di Palma F."/>
            <person name="Alfoldi J."/>
            <person name="Johnson J."/>
            <person name="Berlin A."/>
            <person name="Gnerre S."/>
            <person name="Jaffe D."/>
            <person name="MacCallum I."/>
            <person name="Young S."/>
            <person name="Walker B.J."/>
            <person name="Lander E."/>
            <person name="Lindblad-Toh K."/>
        </authorList>
    </citation>
    <scope>NUCLEOTIDE SEQUENCE [LARGE SCALE GENOMIC DNA]</scope>
    <source>
        <strain evidence="3">Wild caught</strain>
    </source>
</reference>
<evidence type="ECO:0000313" key="2">
    <source>
        <dbReference type="Ensembl" id="ENSLACP00000022079.1"/>
    </source>
</evidence>
<proteinExistence type="predicted"/>
<reference evidence="2" key="3">
    <citation type="submission" date="2025-09" db="UniProtKB">
        <authorList>
            <consortium name="Ensembl"/>
        </authorList>
    </citation>
    <scope>IDENTIFICATION</scope>
</reference>
<dbReference type="Ensembl" id="ENSLACT00000025235.1">
    <property type="protein sequence ID" value="ENSLACP00000022079.1"/>
    <property type="gene ID" value="ENSLACG00000022213.1"/>
</dbReference>
<evidence type="ECO:0000259" key="1">
    <source>
        <dbReference type="PROSITE" id="PS50878"/>
    </source>
</evidence>
<dbReference type="PANTHER" id="PTHR33332">
    <property type="entry name" value="REVERSE TRANSCRIPTASE DOMAIN-CONTAINING PROTEIN"/>
    <property type="match status" value="1"/>
</dbReference>
<dbReference type="Pfam" id="PF00078">
    <property type="entry name" value="RVT_1"/>
    <property type="match status" value="1"/>
</dbReference>
<protein>
    <recommendedName>
        <fullName evidence="1">Reverse transcriptase domain-containing protein</fullName>
    </recommendedName>
</protein>
<dbReference type="EMBL" id="AFYH01214975">
    <property type="status" value="NOT_ANNOTATED_CDS"/>
    <property type="molecule type" value="Genomic_DNA"/>
</dbReference>
<accession>M3XH73</accession>
<dbReference type="GeneTree" id="ENSGT01150000286909"/>
<dbReference type="InParanoid" id="M3XH73"/>
<organism evidence="2 3">
    <name type="scientific">Latimeria chalumnae</name>
    <name type="common">Coelacanth</name>
    <dbReference type="NCBI Taxonomy" id="7897"/>
    <lineage>
        <taxon>Eukaryota</taxon>
        <taxon>Metazoa</taxon>
        <taxon>Chordata</taxon>
        <taxon>Craniata</taxon>
        <taxon>Vertebrata</taxon>
        <taxon>Euteleostomi</taxon>
        <taxon>Coelacanthiformes</taxon>
        <taxon>Coelacanthidae</taxon>
        <taxon>Latimeria</taxon>
    </lineage>
</organism>
<dbReference type="Proteomes" id="UP000008672">
    <property type="component" value="Unassembled WGS sequence"/>
</dbReference>
<reference evidence="2" key="2">
    <citation type="submission" date="2025-08" db="UniProtKB">
        <authorList>
            <consortium name="Ensembl"/>
        </authorList>
    </citation>
    <scope>IDENTIFICATION</scope>
</reference>
<dbReference type="OMA" id="KSWIRAT"/>
<dbReference type="eggNOG" id="KOG1075">
    <property type="taxonomic scope" value="Eukaryota"/>
</dbReference>
<sequence length="191" mass="20807">MEPVLGVSGSVLSWFRSFLGGRSQVIRIGSSFSASAAISSGALQGSILSPMLFAIYLLPLGEIAKRYGVGFHRYADDVQLYLAFPANDSGVTTVLEQCLDEIWSWIAGSWLRLNQKKTEVLLVGRECMCENLFDTLTPPSINGEALRLVKLTESGSLFGLLSLPGETNLYSGEFRLFPSQKYSKSSSYSSA</sequence>
<dbReference type="PROSITE" id="PS50878">
    <property type="entry name" value="RT_POL"/>
    <property type="match status" value="1"/>
</dbReference>
<keyword evidence="3" id="KW-1185">Reference proteome</keyword>
<evidence type="ECO:0000313" key="3">
    <source>
        <dbReference type="Proteomes" id="UP000008672"/>
    </source>
</evidence>
<dbReference type="HOGENOM" id="CLU_1421016_0_0_1"/>
<feature type="domain" description="Reverse transcriptase" evidence="1">
    <location>
        <begin position="1"/>
        <end position="146"/>
    </location>
</feature>
<dbReference type="AlphaFoldDB" id="M3XH73"/>